<feature type="domain" description="Peptidase M28" evidence="2">
    <location>
        <begin position="458"/>
        <end position="671"/>
    </location>
</feature>
<keyword evidence="1" id="KW-0472">Membrane</keyword>
<evidence type="ECO:0000259" key="2">
    <source>
        <dbReference type="Pfam" id="PF04389"/>
    </source>
</evidence>
<dbReference type="EMBL" id="CP062796">
    <property type="protein sequence ID" value="QUL98625.1"/>
    <property type="molecule type" value="Genomic_DNA"/>
</dbReference>
<dbReference type="Pfam" id="PF04389">
    <property type="entry name" value="Peptidase_M28"/>
    <property type="match status" value="1"/>
</dbReference>
<evidence type="ECO:0000256" key="1">
    <source>
        <dbReference type="SAM" id="Phobius"/>
    </source>
</evidence>
<dbReference type="Gene3D" id="3.40.630.10">
    <property type="entry name" value="Zn peptidases"/>
    <property type="match status" value="1"/>
</dbReference>
<dbReference type="GO" id="GO:0008235">
    <property type="term" value="F:metalloexopeptidase activity"/>
    <property type="evidence" value="ECO:0007669"/>
    <property type="project" value="InterPro"/>
</dbReference>
<dbReference type="GO" id="GO:0006508">
    <property type="term" value="P:proteolysis"/>
    <property type="evidence" value="ECO:0007669"/>
    <property type="project" value="InterPro"/>
</dbReference>
<dbReference type="SUPFAM" id="SSF53187">
    <property type="entry name" value="Zn-dependent exopeptidases"/>
    <property type="match status" value="1"/>
</dbReference>
<feature type="transmembrane region" description="Helical" evidence="1">
    <location>
        <begin position="799"/>
        <end position="818"/>
    </location>
</feature>
<accession>A0AAT9LFM4</accession>
<dbReference type="AlphaFoldDB" id="A0AAT9LFM4"/>
<reference evidence="3" key="1">
    <citation type="submission" date="2020-10" db="EMBL/GenBank/DDBJ databases">
        <authorList>
            <person name="Kadnikov V."/>
            <person name="Beletsky A.V."/>
            <person name="Mardanov A.V."/>
            <person name="Karnachuk O.V."/>
            <person name="Ravin N.V."/>
        </authorList>
    </citation>
    <scope>NUCLEOTIDE SEQUENCE</scope>
    <source>
        <strain evidence="3">Bu02</strain>
    </source>
</reference>
<dbReference type="PANTHER" id="PTHR12147:SF26">
    <property type="entry name" value="PEPTIDASE M28 DOMAIN-CONTAINING PROTEIN"/>
    <property type="match status" value="1"/>
</dbReference>
<protein>
    <submittedName>
        <fullName evidence="3">M28 family peptidase</fullName>
    </submittedName>
</protein>
<dbReference type="PANTHER" id="PTHR12147">
    <property type="entry name" value="METALLOPEPTIDASE M28 FAMILY MEMBER"/>
    <property type="match status" value="1"/>
</dbReference>
<feature type="transmembrane region" description="Helical" evidence="1">
    <location>
        <begin position="167"/>
        <end position="185"/>
    </location>
</feature>
<feature type="transmembrane region" description="Helical" evidence="1">
    <location>
        <begin position="192"/>
        <end position="214"/>
    </location>
</feature>
<gene>
    <name evidence="3" type="ORF">IMF26_00570</name>
</gene>
<proteinExistence type="predicted"/>
<dbReference type="KEGG" id="fcz:IMF26_00570"/>
<dbReference type="InterPro" id="IPR007484">
    <property type="entry name" value="Peptidase_M28"/>
</dbReference>
<feature type="transmembrane region" description="Helical" evidence="1">
    <location>
        <begin position="764"/>
        <end position="787"/>
    </location>
</feature>
<evidence type="ECO:0000313" key="3">
    <source>
        <dbReference type="EMBL" id="QUL98625.1"/>
    </source>
</evidence>
<dbReference type="InterPro" id="IPR045175">
    <property type="entry name" value="M28_fam"/>
</dbReference>
<feature type="transmembrane region" description="Helical" evidence="1">
    <location>
        <begin position="332"/>
        <end position="349"/>
    </location>
</feature>
<feature type="transmembrane region" description="Helical" evidence="1">
    <location>
        <begin position="854"/>
        <end position="876"/>
    </location>
</feature>
<organism evidence="3">
    <name type="scientific">Candidatus Fermentithermobacillus carboniphilus</name>
    <dbReference type="NCBI Taxonomy" id="3085328"/>
    <lineage>
        <taxon>Bacteria</taxon>
        <taxon>Bacillati</taxon>
        <taxon>Bacillota</taxon>
        <taxon>Candidatus Fermentithermobacillia</taxon>
        <taxon>Candidatus Fermentithermobacillales</taxon>
        <taxon>Candidatus Fermentithermobacillaceae</taxon>
        <taxon>Candidatus Fermentithermobacillus</taxon>
    </lineage>
</organism>
<keyword evidence="1" id="KW-0812">Transmembrane</keyword>
<feature type="transmembrane region" description="Helical" evidence="1">
    <location>
        <begin position="707"/>
        <end position="725"/>
    </location>
</feature>
<feature type="transmembrane region" description="Helical" evidence="1">
    <location>
        <begin position="737"/>
        <end position="758"/>
    </location>
</feature>
<feature type="transmembrane region" description="Helical" evidence="1">
    <location>
        <begin position="824"/>
        <end position="842"/>
    </location>
</feature>
<feature type="transmembrane region" description="Helical" evidence="1">
    <location>
        <begin position="882"/>
        <end position="902"/>
    </location>
</feature>
<reference evidence="3" key="2">
    <citation type="journal article" date="2023" name="Biology">
        <title>Prokaryotic Life Associated with Coal-Fire Gas Vents Revealed by Metagenomics.</title>
        <authorList>
            <person name="Kadnikov V.V."/>
            <person name="Mardanov A.V."/>
            <person name="Beletsky A.V."/>
            <person name="Karnachuk O.V."/>
            <person name="Ravin N.V."/>
        </authorList>
    </citation>
    <scope>NUCLEOTIDE SEQUENCE</scope>
    <source>
        <strain evidence="3">Bu02</strain>
    </source>
</reference>
<keyword evidence="1" id="KW-1133">Transmembrane helix</keyword>
<sequence>MYTRNGSSLRVVWVLVFLASLFWLTSRSILSMAFDPALYDEVLANREVRLALTRVIVDMAAPDPDYAGQVEKALDAVLTPETLASYFKEIMPQAKRFLDKKGYDRGVVINVAGLKNAFASELEKAGLDTCRAEAIVKSLPDELDLVDYVPEEILDYAVDQYRYAGTVPRLGAALWFVSILLLGKVTGPTTRFLTCAGSALVTSVIFGAAFVAMMSGWPLRLLGQVVNQNYLALAPLLVHPRPGEVILPFFRNNLVFIIAGSLMFLMGRYDKFLLGEKLTGIFTWLGKRFKDPVARLRPFLSKSGCGHISPASPNIGPGAGPLPKKVSPAVKIGYLLCYILIAAAIPLFFSSRMFTSPEKMLSDLSESLTVWEGPAEFSGQNAYEYVEEIVTRFPVRMAGSEGSRKSAEWVKERFQEYGLDVHVEEFTCAVPESRDKLKEKPYWTRTIGDMVAEVPGVNVVAESPGKSPEVVLIGAHRDARGYNPGAEDNASGTATMLELARVLSRAEHHYTYVFVSFDAEEIGLKGSSDFCRRHRNLPIKLAIILDMTGFNLADTIGFYPGQSNKGASPLWTLALGTKVAGRETSLPIQFLGQTLESTSTVVSFWNVRAALLESRVPTDSGSFVDRGIPALGVLAGLSRGDKGPSRQIHSSDDTLEQVSAGTLGMVGRFCERYVKSLELNDFRGALQSRDYFVSGNRAMGPLSLLEFTLYCFLILAGFAGLSWTQSRMPVAFLKSQLKWLFFSLVVPMPSGVFPYLFASPSMRGASFFGLHTAWFVLTLGGLVVLTAARARTCTECSKVLSWQSTLLSLVYALTFLAVSVVSNVFWAINILFLPVVFFGRLSSSREDIRLLGKIAIVVWTLSKFVTSSAFFRSFMIEAPDSITAFLKFADIFVWAVTCLYTVTPCRRLPNEQ</sequence>
<feature type="transmembrane region" description="Helical" evidence="1">
    <location>
        <begin position="245"/>
        <end position="267"/>
    </location>
</feature>
<name>A0AAT9LFM4_9FIRM</name>